<dbReference type="PANTHER" id="PTHR10788">
    <property type="entry name" value="TREHALOSE-6-PHOSPHATE SYNTHASE"/>
    <property type="match status" value="1"/>
</dbReference>
<dbReference type="SUPFAM" id="SSF53756">
    <property type="entry name" value="UDP-Glycosyltransferase/glycogen phosphorylase"/>
    <property type="match status" value="1"/>
</dbReference>
<organism evidence="1 2">
    <name type="scientific">Lupinus albus</name>
    <name type="common">White lupine</name>
    <name type="synonym">Lupinus termis</name>
    <dbReference type="NCBI Taxonomy" id="3870"/>
    <lineage>
        <taxon>Eukaryota</taxon>
        <taxon>Viridiplantae</taxon>
        <taxon>Streptophyta</taxon>
        <taxon>Embryophyta</taxon>
        <taxon>Tracheophyta</taxon>
        <taxon>Spermatophyta</taxon>
        <taxon>Magnoliopsida</taxon>
        <taxon>eudicotyledons</taxon>
        <taxon>Gunneridae</taxon>
        <taxon>Pentapetalae</taxon>
        <taxon>rosids</taxon>
        <taxon>fabids</taxon>
        <taxon>Fabales</taxon>
        <taxon>Fabaceae</taxon>
        <taxon>Papilionoideae</taxon>
        <taxon>50 kb inversion clade</taxon>
        <taxon>genistoids sensu lato</taxon>
        <taxon>core genistoids</taxon>
        <taxon>Genisteae</taxon>
        <taxon>Lupinus</taxon>
    </lineage>
</organism>
<name>A0A6A4R5W7_LUPAL</name>
<proteinExistence type="predicted"/>
<accession>A0A6A4R5W7</accession>
<dbReference type="PANTHER" id="PTHR10788:SF106">
    <property type="entry name" value="BCDNA.GH08860"/>
    <property type="match status" value="1"/>
</dbReference>
<dbReference type="GO" id="GO:0004805">
    <property type="term" value="F:trehalose-phosphatase activity"/>
    <property type="evidence" value="ECO:0007669"/>
    <property type="project" value="TreeGrafter"/>
</dbReference>
<reference evidence="2" key="1">
    <citation type="journal article" date="2020" name="Nat. Commun.">
        <title>Genome sequence of the cluster root forming white lupin.</title>
        <authorList>
            <person name="Hufnagel B."/>
            <person name="Marques A."/>
            <person name="Soriano A."/>
            <person name="Marques L."/>
            <person name="Divol F."/>
            <person name="Doumas P."/>
            <person name="Sallet E."/>
            <person name="Mancinotti D."/>
            <person name="Carrere S."/>
            <person name="Marande W."/>
            <person name="Arribat S."/>
            <person name="Keller J."/>
            <person name="Huneau C."/>
            <person name="Blein T."/>
            <person name="Aime D."/>
            <person name="Laguerre M."/>
            <person name="Taylor J."/>
            <person name="Schubert V."/>
            <person name="Nelson M."/>
            <person name="Geu-Flores F."/>
            <person name="Crespi M."/>
            <person name="Gallardo-Guerrero K."/>
            <person name="Delaux P.-M."/>
            <person name="Salse J."/>
            <person name="Berges H."/>
            <person name="Guyot R."/>
            <person name="Gouzy J."/>
            <person name="Peret B."/>
        </authorList>
    </citation>
    <scope>NUCLEOTIDE SEQUENCE [LARGE SCALE GENOMIC DNA]</scope>
    <source>
        <strain evidence="2">cv. Amiga</strain>
    </source>
</reference>
<keyword evidence="2" id="KW-1185">Reference proteome</keyword>
<dbReference type="GO" id="GO:0003825">
    <property type="term" value="F:alpha,alpha-trehalose-phosphate synthase (UDP-forming) activity"/>
    <property type="evidence" value="ECO:0007669"/>
    <property type="project" value="TreeGrafter"/>
</dbReference>
<dbReference type="EMBL" id="WOCE01000001">
    <property type="protein sequence ID" value="KAE9620804.1"/>
    <property type="molecule type" value="Genomic_DNA"/>
</dbReference>
<dbReference type="GO" id="GO:0005829">
    <property type="term" value="C:cytosol"/>
    <property type="evidence" value="ECO:0007669"/>
    <property type="project" value="TreeGrafter"/>
</dbReference>
<gene>
    <name evidence="1" type="ORF">Lalb_Chr01g0006911</name>
</gene>
<sequence>MPGNKYNGHLNNHIPGRVERLLRNRELRKSSRESYLNENEQRLREDDDFYDGDECFIDGAKAARMLAEMCQRQGVKQRLLVVANRLPVSAVRKGEDSWSLEISAGGLVSALLGVKEFETRWIGWAGVNVPDEVGQEALTKALAEKVPSFWLSVTRITFATIRLFTL</sequence>
<dbReference type="Proteomes" id="UP000447434">
    <property type="component" value="Chromosome 1"/>
</dbReference>
<protein>
    <submittedName>
        <fullName evidence="1">Putative alpha,alpha-trehalose-phosphate synthase (UDP-forming)</fullName>
    </submittedName>
</protein>
<dbReference type="OrthoDB" id="1711055at2759"/>
<dbReference type="InterPro" id="IPR001830">
    <property type="entry name" value="Glyco_trans_20"/>
</dbReference>
<dbReference type="AlphaFoldDB" id="A0A6A4R5W7"/>
<dbReference type="GO" id="GO:0005992">
    <property type="term" value="P:trehalose biosynthetic process"/>
    <property type="evidence" value="ECO:0007669"/>
    <property type="project" value="InterPro"/>
</dbReference>
<dbReference type="Gene3D" id="3.40.50.2000">
    <property type="entry name" value="Glycogen Phosphorylase B"/>
    <property type="match status" value="1"/>
</dbReference>
<evidence type="ECO:0000313" key="2">
    <source>
        <dbReference type="Proteomes" id="UP000447434"/>
    </source>
</evidence>
<comment type="caution">
    <text evidence="1">The sequence shown here is derived from an EMBL/GenBank/DDBJ whole genome shotgun (WGS) entry which is preliminary data.</text>
</comment>
<evidence type="ECO:0000313" key="1">
    <source>
        <dbReference type="EMBL" id="KAE9620804.1"/>
    </source>
</evidence>
<dbReference type="Pfam" id="PF00982">
    <property type="entry name" value="Glyco_transf_20"/>
    <property type="match status" value="1"/>
</dbReference>